<dbReference type="PANTHER" id="PTHR12904">
    <property type="match status" value="1"/>
</dbReference>
<reference evidence="5" key="1">
    <citation type="submission" date="2019-12" db="UniProtKB">
        <authorList>
            <consortium name="WormBaseParasite"/>
        </authorList>
    </citation>
    <scope>IDENTIFICATION</scope>
</reference>
<dbReference type="SUPFAM" id="SSF52047">
    <property type="entry name" value="RNI-like"/>
    <property type="match status" value="1"/>
</dbReference>
<organism evidence="4 5">
    <name type="scientific">Trichuris muris</name>
    <name type="common">Mouse whipworm</name>
    <dbReference type="NCBI Taxonomy" id="70415"/>
    <lineage>
        <taxon>Eukaryota</taxon>
        <taxon>Metazoa</taxon>
        <taxon>Ecdysozoa</taxon>
        <taxon>Nematoda</taxon>
        <taxon>Enoplea</taxon>
        <taxon>Dorylaimia</taxon>
        <taxon>Trichinellida</taxon>
        <taxon>Trichuridae</taxon>
        <taxon>Trichuris</taxon>
    </lineage>
</organism>
<evidence type="ECO:0000256" key="1">
    <source>
        <dbReference type="ARBA" id="ARBA00022786"/>
    </source>
</evidence>
<accession>A0A5S6QGH7</accession>
<evidence type="ECO:0000313" key="5">
    <source>
        <dbReference type="WBParaSite" id="TMUE_2000006235.1"/>
    </source>
</evidence>
<dbReference type="Pfam" id="PF25013">
    <property type="entry name" value="LRR_Zer-1"/>
    <property type="match status" value="1"/>
</dbReference>
<dbReference type="InterPro" id="IPR051341">
    <property type="entry name" value="Zyg-11_UBL_adapter"/>
</dbReference>
<dbReference type="AlphaFoldDB" id="A0A5S6QGH7"/>
<dbReference type="Proteomes" id="UP000046395">
    <property type="component" value="Unassembled WGS sequence"/>
</dbReference>
<protein>
    <submittedName>
        <fullName evidence="5">Uncharacterized protein</fullName>
    </submittedName>
</protein>
<feature type="domain" description="Zer-1-like leucine-rich repeats region" evidence="3">
    <location>
        <begin position="264"/>
        <end position="406"/>
    </location>
</feature>
<keyword evidence="4" id="KW-1185">Reference proteome</keyword>
<dbReference type="Gene3D" id="3.80.10.10">
    <property type="entry name" value="Ribonuclease Inhibitor"/>
    <property type="match status" value="1"/>
</dbReference>
<dbReference type="PANTHER" id="PTHR12904:SF23">
    <property type="entry name" value="PROTEIN ZER-1 HOMOLOG"/>
    <property type="match status" value="1"/>
</dbReference>
<dbReference type="InterPro" id="IPR016024">
    <property type="entry name" value="ARM-type_fold"/>
</dbReference>
<proteinExistence type="predicted"/>
<dbReference type="GO" id="GO:0031462">
    <property type="term" value="C:Cul2-RING ubiquitin ligase complex"/>
    <property type="evidence" value="ECO:0007669"/>
    <property type="project" value="TreeGrafter"/>
</dbReference>
<name>A0A5S6QGH7_TRIMR</name>
<dbReference type="WBParaSite" id="TMUE_2000006235.1">
    <property type="protein sequence ID" value="TMUE_2000006235.1"/>
    <property type="gene ID" value="WBGene00293372"/>
</dbReference>
<evidence type="ECO:0000259" key="2">
    <source>
        <dbReference type="Pfam" id="PF22964"/>
    </source>
</evidence>
<dbReference type="InterPro" id="IPR032675">
    <property type="entry name" value="LRR_dom_sf"/>
</dbReference>
<evidence type="ECO:0000259" key="3">
    <source>
        <dbReference type="Pfam" id="PF25013"/>
    </source>
</evidence>
<dbReference type="InterPro" id="IPR056845">
    <property type="entry name" value="LRR_Zer-1"/>
</dbReference>
<dbReference type="SUPFAM" id="SSF48371">
    <property type="entry name" value="ARM repeat"/>
    <property type="match status" value="1"/>
</dbReference>
<keyword evidence="1" id="KW-0833">Ubl conjugation pathway</keyword>
<evidence type="ECO:0000313" key="4">
    <source>
        <dbReference type="Proteomes" id="UP000046395"/>
    </source>
</evidence>
<feature type="domain" description="Protein zer-1 homolog-like C-terminal" evidence="2">
    <location>
        <begin position="472"/>
        <end position="823"/>
    </location>
</feature>
<sequence length="837" mass="94860">MSYINFPLQAKVENYKHTVLSLQQICVKAFVRYISSVHGVKKTEEFLTLFDLYVSVGIGEQLMRELRRAPDVLSVEMERYDVLLNHNRLPLSYMNLRDTQLCDTCLVALLMEHASSLTYLNIANCAKLSGKLHSLIARKVRLENLKFLDLSGLARIFSHVLFKTKHDSVRIPVVSLSDALVSLIPTQNRGLADLHKAEGAKTLEEITWSPIDSDEGSSSASLGLAVSNFKMLTAAMTNLQGMIFRGDIGGNEPSVESVGRMFTELLAPTCQLRYLDLSGWRHLGFMHYIEPLRNLTTLVLNDVQHLDHAIDAICGVKSLMHLDVSQHNRITGEFSRPVITLDRLVRSLPLLTALDISGTNLASAPSNDDWLEADMKPVPLNSYVDSDICGLRHLKSPLQFLGIFGCGVAHFKRLPAEIIAGEFSEDQVFVAIEHYLHRPLMLLKVLNEAYQLYRFESSSKHRKALEFMILVMREHPNNVSIQIAGSACLFYILRYVSLDLVNRQRVIDVLLTSMEIHCNEQTMVRNCCLSLCQFEIPNDLLLNYMRTISILLVVLEQFEDVMTQRIVVHLLNTMACHVTGAQKLTVGGLNAVEKVLWVICSKYDNNVCDEVMEVAWSFLWNITDETPENCNRFLNEYGMTIFYDCFMKFPERNELLRNMMGLVGNIAEVPSLRPRLMDVRYVSAFFKLLDNLSDGIEISYNSAGVLAHLISDGPDAWKIDFPTREEVSTRLIQTIQTWQLRSRRFINYRSFEPIIRLLPLFESRASQYWAVWALANLTTVDGAKYCPYVVEEGGVQLLKNIQDDSRSTDDLKRLANVVLDNVNALSSNDMETVPLAS</sequence>
<dbReference type="InterPro" id="IPR011989">
    <property type="entry name" value="ARM-like"/>
</dbReference>
<dbReference type="Gene3D" id="1.25.10.10">
    <property type="entry name" value="Leucine-rich Repeat Variant"/>
    <property type="match status" value="1"/>
</dbReference>
<dbReference type="InterPro" id="IPR055142">
    <property type="entry name" value="ZER1-like_C"/>
</dbReference>
<dbReference type="STRING" id="70415.A0A5S6QGH7"/>
<dbReference type="Pfam" id="PF22964">
    <property type="entry name" value="ZER1-like_2nd"/>
    <property type="match status" value="1"/>
</dbReference>